<dbReference type="PANTHER" id="PTHR30265:SF2">
    <property type="entry name" value="TRANSCRIPTION TERMINATION_ANTITERMINATION PROTEIN NUSG"/>
    <property type="match status" value="1"/>
</dbReference>
<dbReference type="InterPro" id="IPR008991">
    <property type="entry name" value="Translation_prot_SH3-like_sf"/>
</dbReference>
<dbReference type="SUPFAM" id="SSF50104">
    <property type="entry name" value="Translation proteins SH3-like domain"/>
    <property type="match status" value="1"/>
</dbReference>
<dbReference type="GO" id="GO:0005829">
    <property type="term" value="C:cytosol"/>
    <property type="evidence" value="ECO:0007669"/>
    <property type="project" value="UniProtKB-ARBA"/>
</dbReference>
<feature type="domain" description="NusG-like N-terminal" evidence="9">
    <location>
        <begin position="36"/>
        <end position="144"/>
    </location>
</feature>
<evidence type="ECO:0000256" key="1">
    <source>
        <dbReference type="ARBA" id="ARBA00022472"/>
    </source>
</evidence>
<dbReference type="GO" id="GO:0006354">
    <property type="term" value="P:DNA-templated transcription elongation"/>
    <property type="evidence" value="ECO:0007669"/>
    <property type="project" value="UniProtKB-UniRule"/>
</dbReference>
<dbReference type="Gene3D" id="2.30.30.30">
    <property type="match status" value="1"/>
</dbReference>
<dbReference type="HAMAP" id="MF_00948">
    <property type="entry name" value="NusG"/>
    <property type="match status" value="1"/>
</dbReference>
<comment type="function">
    <text evidence="5 7">Participates in transcription elongation, termination and antitermination.</text>
</comment>
<dbReference type="GO" id="GO:0031564">
    <property type="term" value="P:transcription antitermination"/>
    <property type="evidence" value="ECO:0007669"/>
    <property type="project" value="UniProtKB-UniRule"/>
</dbReference>
<dbReference type="NCBIfam" id="TIGR00922">
    <property type="entry name" value="nusG"/>
    <property type="match status" value="1"/>
</dbReference>
<evidence type="ECO:0000256" key="3">
    <source>
        <dbReference type="ARBA" id="ARBA00023015"/>
    </source>
</evidence>
<evidence type="ECO:0000256" key="2">
    <source>
        <dbReference type="ARBA" id="ARBA00022814"/>
    </source>
</evidence>
<dbReference type="InterPro" id="IPR043425">
    <property type="entry name" value="NusG-like"/>
</dbReference>
<dbReference type="InterPro" id="IPR005824">
    <property type="entry name" value="KOW"/>
</dbReference>
<keyword evidence="3 5" id="KW-0805">Transcription regulation</keyword>
<dbReference type="PANTHER" id="PTHR30265">
    <property type="entry name" value="RHO-INTERACTING TRANSCRIPTION TERMINATION FACTOR NUSG"/>
    <property type="match status" value="1"/>
</dbReference>
<dbReference type="InterPro" id="IPR047050">
    <property type="entry name" value="NGN"/>
</dbReference>
<keyword evidence="1 5" id="KW-0806">Transcription termination</keyword>
<dbReference type="GO" id="GO:0006353">
    <property type="term" value="P:DNA-templated transcription termination"/>
    <property type="evidence" value="ECO:0007669"/>
    <property type="project" value="UniProtKB-UniRule"/>
</dbReference>
<evidence type="ECO:0000259" key="9">
    <source>
        <dbReference type="SMART" id="SM00738"/>
    </source>
</evidence>
<dbReference type="CDD" id="cd09891">
    <property type="entry name" value="NGN_Bact_1"/>
    <property type="match status" value="1"/>
</dbReference>
<feature type="region of interest" description="Disordered" evidence="8">
    <location>
        <begin position="1"/>
        <end position="26"/>
    </location>
</feature>
<sequence length="208" mass="23256">MDEQNKDTTENTENTDDAGKTQEDNVIVVNGDVSPLAHWYVVHTYSGHENKVAITLKQRAEAGGFTDRIFKIFVPHQQKIVVSEGKKRSVEEKLFPGYMMVLMSMDDDSWYIVRTTPGVTGFVGMGTTPTPLAESEVKTLMKFAKMEAPKFEAKFSVGDSVRVNEGPFKDFLGKVDEVNDEQGKVKVLVSVFGRETPLELDFTQVVQL</sequence>
<organism evidence="11 12">
    <name type="scientific">candidate division WWE3 bacterium GW2011_GWE1_41_27</name>
    <dbReference type="NCBI Taxonomy" id="1619131"/>
    <lineage>
        <taxon>Bacteria</taxon>
        <taxon>Katanobacteria</taxon>
    </lineage>
</organism>
<dbReference type="CDD" id="cd06091">
    <property type="entry name" value="KOW_NusG"/>
    <property type="match status" value="1"/>
</dbReference>
<evidence type="ECO:0000256" key="5">
    <source>
        <dbReference type="HAMAP-Rule" id="MF_00948"/>
    </source>
</evidence>
<dbReference type="Gene3D" id="3.30.70.940">
    <property type="entry name" value="NusG, N-terminal domain"/>
    <property type="match status" value="1"/>
</dbReference>
<proteinExistence type="inferred from homology"/>
<evidence type="ECO:0000313" key="12">
    <source>
        <dbReference type="Proteomes" id="UP000034544"/>
    </source>
</evidence>
<feature type="domain" description="KOW" evidence="10">
    <location>
        <begin position="154"/>
        <end position="181"/>
    </location>
</feature>
<dbReference type="SUPFAM" id="SSF82679">
    <property type="entry name" value="N-utilization substance G protein NusG, N-terminal domain"/>
    <property type="match status" value="1"/>
</dbReference>
<dbReference type="PRINTS" id="PR00338">
    <property type="entry name" value="NUSGTNSCPFCT"/>
</dbReference>
<dbReference type="EMBL" id="LCBF01000026">
    <property type="protein sequence ID" value="KKS06637.1"/>
    <property type="molecule type" value="Genomic_DNA"/>
</dbReference>
<dbReference type="InterPro" id="IPR001062">
    <property type="entry name" value="Transcrpt_antiterm_NusG"/>
</dbReference>
<dbReference type="FunFam" id="2.30.30.30:FF:000002">
    <property type="entry name" value="Transcription termination/antitermination factor NusG"/>
    <property type="match status" value="1"/>
</dbReference>
<dbReference type="Pfam" id="PF02357">
    <property type="entry name" value="NusG"/>
    <property type="match status" value="1"/>
</dbReference>
<dbReference type="GO" id="GO:0032784">
    <property type="term" value="P:regulation of DNA-templated transcription elongation"/>
    <property type="evidence" value="ECO:0007669"/>
    <property type="project" value="InterPro"/>
</dbReference>
<reference evidence="11 12" key="1">
    <citation type="journal article" date="2015" name="Nature">
        <title>rRNA introns, odd ribosomes, and small enigmatic genomes across a large radiation of phyla.</title>
        <authorList>
            <person name="Brown C.T."/>
            <person name="Hug L.A."/>
            <person name="Thomas B.C."/>
            <person name="Sharon I."/>
            <person name="Castelle C.J."/>
            <person name="Singh A."/>
            <person name="Wilkins M.J."/>
            <person name="Williams K.H."/>
            <person name="Banfield J.F."/>
        </authorList>
    </citation>
    <scope>NUCLEOTIDE SEQUENCE [LARGE SCALE GENOMIC DNA]</scope>
</reference>
<dbReference type="Pfam" id="PF00467">
    <property type="entry name" value="KOW"/>
    <property type="match status" value="1"/>
</dbReference>
<comment type="caution">
    <text evidence="11">The sequence shown here is derived from an EMBL/GenBank/DDBJ whole genome shotgun (WGS) entry which is preliminary data.</text>
</comment>
<dbReference type="PATRIC" id="fig|1619131.3.peg.554"/>
<evidence type="ECO:0000256" key="8">
    <source>
        <dbReference type="SAM" id="MobiDB-lite"/>
    </source>
</evidence>
<evidence type="ECO:0000256" key="7">
    <source>
        <dbReference type="RuleBase" id="RU000538"/>
    </source>
</evidence>
<dbReference type="SMART" id="SM00738">
    <property type="entry name" value="NGN"/>
    <property type="match status" value="1"/>
</dbReference>
<gene>
    <name evidence="5" type="primary">nusG</name>
    <name evidence="11" type="ORF">UU59_C0026G0001</name>
</gene>
<dbReference type="AlphaFoldDB" id="A0A0G0W3R1"/>
<name>A0A0G0W3R1_UNCKA</name>
<evidence type="ECO:0000259" key="10">
    <source>
        <dbReference type="SMART" id="SM00739"/>
    </source>
</evidence>
<keyword evidence="2 5" id="KW-0889">Transcription antitermination</keyword>
<accession>A0A0G0W3R1</accession>
<dbReference type="InterPro" id="IPR036735">
    <property type="entry name" value="NGN_dom_sf"/>
</dbReference>
<dbReference type="InterPro" id="IPR006645">
    <property type="entry name" value="NGN-like_dom"/>
</dbReference>
<keyword evidence="4 5" id="KW-0804">Transcription</keyword>
<comment type="similarity">
    <text evidence="5 7">Belongs to the NusG family.</text>
</comment>
<protein>
    <recommendedName>
        <fullName evidence="5 6">Transcription termination/antitermination protein NusG</fullName>
    </recommendedName>
</protein>
<dbReference type="Proteomes" id="UP000034544">
    <property type="component" value="Unassembled WGS sequence"/>
</dbReference>
<evidence type="ECO:0000313" key="11">
    <source>
        <dbReference type="EMBL" id="KKS06637.1"/>
    </source>
</evidence>
<dbReference type="InterPro" id="IPR014722">
    <property type="entry name" value="Rib_uL2_dom2"/>
</dbReference>
<evidence type="ECO:0000256" key="4">
    <source>
        <dbReference type="ARBA" id="ARBA00023163"/>
    </source>
</evidence>
<dbReference type="SMART" id="SM00739">
    <property type="entry name" value="KOW"/>
    <property type="match status" value="1"/>
</dbReference>
<evidence type="ECO:0000256" key="6">
    <source>
        <dbReference type="NCBIfam" id="TIGR00922"/>
    </source>
</evidence>